<proteinExistence type="predicted"/>
<feature type="region of interest" description="Disordered" evidence="1">
    <location>
        <begin position="24"/>
        <end position="83"/>
    </location>
</feature>
<name>A0A6J2TH83_DROLE</name>
<reference evidence="3" key="1">
    <citation type="submission" date="2025-08" db="UniProtKB">
        <authorList>
            <consortium name="RefSeq"/>
        </authorList>
    </citation>
    <scope>IDENTIFICATION</scope>
    <source>
        <strain evidence="3">11010-0011.00</strain>
        <tissue evidence="3">Whole body</tissue>
    </source>
</reference>
<sequence length="111" mass="12397">MRCEYLAFMVCFLRHQPITADQARGNQSLTTPENSWIGGIHHPNFPWPDEGSGENSTASTSQLGAKTTTTTTRPLTTKKQNPRCQYSKRPIAFICAVFRDIINGIVGKKKE</sequence>
<protein>
    <submittedName>
        <fullName evidence="3">Uncharacterized protein LOC115624316</fullName>
    </submittedName>
</protein>
<keyword evidence="2" id="KW-1185">Reference proteome</keyword>
<feature type="compositionally biased region" description="Low complexity" evidence="1">
    <location>
        <begin position="66"/>
        <end position="79"/>
    </location>
</feature>
<evidence type="ECO:0000256" key="1">
    <source>
        <dbReference type="SAM" id="MobiDB-lite"/>
    </source>
</evidence>
<dbReference type="GeneID" id="115624316"/>
<dbReference type="Proteomes" id="UP000504634">
    <property type="component" value="Unplaced"/>
</dbReference>
<organism evidence="2 3">
    <name type="scientific">Drosophila lebanonensis</name>
    <name type="common">Fruit fly</name>
    <name type="synonym">Scaptodrosophila lebanonensis</name>
    <dbReference type="NCBI Taxonomy" id="7225"/>
    <lineage>
        <taxon>Eukaryota</taxon>
        <taxon>Metazoa</taxon>
        <taxon>Ecdysozoa</taxon>
        <taxon>Arthropoda</taxon>
        <taxon>Hexapoda</taxon>
        <taxon>Insecta</taxon>
        <taxon>Pterygota</taxon>
        <taxon>Neoptera</taxon>
        <taxon>Endopterygota</taxon>
        <taxon>Diptera</taxon>
        <taxon>Brachycera</taxon>
        <taxon>Muscomorpha</taxon>
        <taxon>Ephydroidea</taxon>
        <taxon>Drosophilidae</taxon>
        <taxon>Scaptodrosophila</taxon>
    </lineage>
</organism>
<dbReference type="RefSeq" id="XP_030374805.1">
    <property type="nucleotide sequence ID" value="XM_030518945.1"/>
</dbReference>
<feature type="compositionally biased region" description="Polar residues" evidence="1">
    <location>
        <begin position="53"/>
        <end position="65"/>
    </location>
</feature>
<evidence type="ECO:0000313" key="3">
    <source>
        <dbReference type="RefSeq" id="XP_030374805.1"/>
    </source>
</evidence>
<feature type="compositionally biased region" description="Polar residues" evidence="1">
    <location>
        <begin position="24"/>
        <end position="34"/>
    </location>
</feature>
<dbReference type="AlphaFoldDB" id="A0A6J2TH83"/>
<gene>
    <name evidence="3" type="primary">LOC115624316</name>
</gene>
<accession>A0A6J2TH83</accession>
<evidence type="ECO:0000313" key="2">
    <source>
        <dbReference type="Proteomes" id="UP000504634"/>
    </source>
</evidence>